<dbReference type="Proteomes" id="UP000801492">
    <property type="component" value="Unassembled WGS sequence"/>
</dbReference>
<reference evidence="1" key="1">
    <citation type="submission" date="2019-08" db="EMBL/GenBank/DDBJ databases">
        <title>The genome of the North American firefly Photinus pyralis.</title>
        <authorList>
            <consortium name="Photinus pyralis genome working group"/>
            <person name="Fallon T.R."/>
            <person name="Sander Lower S.E."/>
            <person name="Weng J.-K."/>
        </authorList>
    </citation>
    <scope>NUCLEOTIDE SEQUENCE</scope>
    <source>
        <strain evidence="1">TRF0915ILg1</strain>
        <tissue evidence="1">Whole body</tissue>
    </source>
</reference>
<evidence type="ECO:0000313" key="1">
    <source>
        <dbReference type="EMBL" id="KAF2887712.1"/>
    </source>
</evidence>
<accession>A0A8K0G438</accession>
<name>A0A8K0G438_IGNLU</name>
<dbReference type="AlphaFoldDB" id="A0A8K0G438"/>
<dbReference type="InterPro" id="IPR036397">
    <property type="entry name" value="RNaseH_sf"/>
</dbReference>
<keyword evidence="2" id="KW-1185">Reference proteome</keyword>
<dbReference type="EMBL" id="VTPC01082151">
    <property type="protein sequence ID" value="KAF2887712.1"/>
    <property type="molecule type" value="Genomic_DNA"/>
</dbReference>
<dbReference type="Gene3D" id="3.30.420.10">
    <property type="entry name" value="Ribonuclease H-like superfamily/Ribonuclease H"/>
    <property type="match status" value="1"/>
</dbReference>
<organism evidence="1 2">
    <name type="scientific">Ignelater luminosus</name>
    <name type="common">Cucubano</name>
    <name type="synonym">Pyrophorus luminosus</name>
    <dbReference type="NCBI Taxonomy" id="2038154"/>
    <lineage>
        <taxon>Eukaryota</taxon>
        <taxon>Metazoa</taxon>
        <taxon>Ecdysozoa</taxon>
        <taxon>Arthropoda</taxon>
        <taxon>Hexapoda</taxon>
        <taxon>Insecta</taxon>
        <taxon>Pterygota</taxon>
        <taxon>Neoptera</taxon>
        <taxon>Endopterygota</taxon>
        <taxon>Coleoptera</taxon>
        <taxon>Polyphaga</taxon>
        <taxon>Elateriformia</taxon>
        <taxon>Elateroidea</taxon>
        <taxon>Elateridae</taxon>
        <taxon>Agrypninae</taxon>
        <taxon>Pyrophorini</taxon>
        <taxon>Ignelater</taxon>
    </lineage>
</organism>
<proteinExistence type="predicted"/>
<dbReference type="GO" id="GO:0003676">
    <property type="term" value="F:nucleic acid binding"/>
    <property type="evidence" value="ECO:0007669"/>
    <property type="project" value="InterPro"/>
</dbReference>
<protein>
    <submittedName>
        <fullName evidence="1">Uncharacterized protein</fullName>
    </submittedName>
</protein>
<evidence type="ECO:0000313" key="2">
    <source>
        <dbReference type="Proteomes" id="UP000801492"/>
    </source>
</evidence>
<gene>
    <name evidence="1" type="ORF">ILUMI_18461</name>
</gene>
<sequence length="161" mass="18541">MNRPRTGRRHVLNENQKKAVIQVAAEEPFTTATIIRDQSNNTRYDRNHIQPIARSGRIGSGYWGWMSCAGPGKLVRINPQFTSAEYVDVLESLMLPTVRAIYSDNNIDFVHDKAPVVRWPTKSLDLNLIKHLWAAVVRNWENEDNIRTVYALHQSVMSVWE</sequence>
<comment type="caution">
    <text evidence="1">The sequence shown here is derived from an EMBL/GenBank/DDBJ whole genome shotgun (WGS) entry which is preliminary data.</text>
</comment>